<evidence type="ECO:0000256" key="8">
    <source>
        <dbReference type="ARBA" id="ARBA00026081"/>
    </source>
</evidence>
<evidence type="ECO:0000256" key="1">
    <source>
        <dbReference type="ARBA" id="ARBA00002265"/>
    </source>
</evidence>
<sequence length="356" mass="39046">MRILERYIAWEVVKGGLVAVMVLVALVDFFTFADELGDLGKGKYDLGKVVQFVILTSPRVLYELMPSAALVGGLVTLGGLANGRELMAMQAAGASRARIIRAVLAGGLVLLAVSVSIGEWVAPGAERAANIQRALALNEQVASHSEYGVWVRDGNVFINIRDIERQESLGDINIYELGPGQTLTHATHAGKAVYDGKQWHLERIRVSRFAPEQVSAERKSSADWSSVLAPEILNAFVIRPENLSAWELLHYIDYLKENGQQSRPVEQAFWSRMVNPAVTLVMLLVAVPFVLTLRREVGMGQRVVVGVVFGLGFYLFDRMFSHFGLIYEMNPQFAAAFPTALVLVGAVIALLRMGHG</sequence>
<feature type="transmembrane region" description="Helical" evidence="9">
    <location>
        <begin position="333"/>
        <end position="351"/>
    </location>
</feature>
<evidence type="ECO:0000256" key="2">
    <source>
        <dbReference type="ARBA" id="ARBA00004651"/>
    </source>
</evidence>
<comment type="similarity">
    <text evidence="3">Belongs to the LptF/LptG family.</text>
</comment>
<feature type="transmembrane region" description="Helical" evidence="9">
    <location>
        <begin position="12"/>
        <end position="33"/>
    </location>
</feature>
<keyword evidence="7 9" id="KW-0472">Membrane</keyword>
<evidence type="ECO:0000256" key="6">
    <source>
        <dbReference type="ARBA" id="ARBA00022989"/>
    </source>
</evidence>
<dbReference type="Pfam" id="PF03739">
    <property type="entry name" value="LptF_LptG"/>
    <property type="match status" value="1"/>
</dbReference>
<accession>A0ABM9NK07</accession>
<comment type="subcellular location">
    <subcellularLocation>
        <location evidence="2">Cell membrane</location>
        <topology evidence="2">Multi-pass membrane protein</topology>
    </subcellularLocation>
</comment>
<dbReference type="Proteomes" id="UP001497493">
    <property type="component" value="Chromosome"/>
</dbReference>
<keyword evidence="11" id="KW-1185">Reference proteome</keyword>
<evidence type="ECO:0000313" key="11">
    <source>
        <dbReference type="Proteomes" id="UP001497493"/>
    </source>
</evidence>
<evidence type="ECO:0000256" key="9">
    <source>
        <dbReference type="SAM" id="Phobius"/>
    </source>
</evidence>
<feature type="transmembrane region" description="Helical" evidence="9">
    <location>
        <begin position="102"/>
        <end position="122"/>
    </location>
</feature>
<dbReference type="RefSeq" id="WP_348757507.1">
    <property type="nucleotide sequence ID" value="NZ_OZ026884.1"/>
</dbReference>
<feature type="transmembrane region" description="Helical" evidence="9">
    <location>
        <begin position="303"/>
        <end position="327"/>
    </location>
</feature>
<evidence type="ECO:0000256" key="7">
    <source>
        <dbReference type="ARBA" id="ARBA00023136"/>
    </source>
</evidence>
<dbReference type="InterPro" id="IPR030923">
    <property type="entry name" value="LptG"/>
</dbReference>
<feature type="transmembrane region" description="Helical" evidence="9">
    <location>
        <begin position="269"/>
        <end position="291"/>
    </location>
</feature>
<gene>
    <name evidence="10" type="ORF">MECH1_V1_2190</name>
</gene>
<feature type="transmembrane region" description="Helical" evidence="9">
    <location>
        <begin position="60"/>
        <end position="81"/>
    </location>
</feature>
<dbReference type="EMBL" id="OZ026884">
    <property type="protein sequence ID" value="CAL1240966.1"/>
    <property type="molecule type" value="Genomic_DNA"/>
</dbReference>
<organism evidence="10 11">
    <name type="scientific">Candidatus Methylocalor cossyra</name>
    <dbReference type="NCBI Taxonomy" id="3108543"/>
    <lineage>
        <taxon>Bacteria</taxon>
        <taxon>Pseudomonadati</taxon>
        <taxon>Pseudomonadota</taxon>
        <taxon>Gammaproteobacteria</taxon>
        <taxon>Methylococcales</taxon>
        <taxon>Methylococcaceae</taxon>
        <taxon>Candidatus Methylocalor</taxon>
    </lineage>
</organism>
<reference evidence="10 11" key="1">
    <citation type="submission" date="2024-04" db="EMBL/GenBank/DDBJ databases">
        <authorList>
            <person name="Cremers G."/>
        </authorList>
    </citation>
    <scope>NUCLEOTIDE SEQUENCE [LARGE SCALE GENOMIC DNA]</scope>
    <source>
        <strain evidence="10">MeCH1-AG</strain>
    </source>
</reference>
<evidence type="ECO:0000313" key="10">
    <source>
        <dbReference type="EMBL" id="CAL1240966.1"/>
    </source>
</evidence>
<keyword evidence="4" id="KW-1003">Cell membrane</keyword>
<evidence type="ECO:0000256" key="5">
    <source>
        <dbReference type="ARBA" id="ARBA00022692"/>
    </source>
</evidence>
<dbReference type="PANTHER" id="PTHR33529">
    <property type="entry name" value="SLR0882 PROTEIN-RELATED"/>
    <property type="match status" value="1"/>
</dbReference>
<dbReference type="PANTHER" id="PTHR33529:SF2">
    <property type="entry name" value="LIPOPOLYSACCHARIDE EXPORT SYSTEM PERMEASE PROTEIN LPTG"/>
    <property type="match status" value="1"/>
</dbReference>
<keyword evidence="6 9" id="KW-1133">Transmembrane helix</keyword>
<name>A0ABM9NK07_9GAMM</name>
<dbReference type="NCBIfam" id="TIGR04408">
    <property type="entry name" value="LptG_lptG"/>
    <property type="match status" value="1"/>
</dbReference>
<proteinExistence type="inferred from homology"/>
<comment type="subunit">
    <text evidence="8">Component of the lipopolysaccharide transport and assembly complex. The LptBFG transporter is composed of two ATP-binding proteins (LptB) and two transmembrane proteins (LptF and LptG).</text>
</comment>
<evidence type="ECO:0000256" key="3">
    <source>
        <dbReference type="ARBA" id="ARBA00007725"/>
    </source>
</evidence>
<dbReference type="InterPro" id="IPR005495">
    <property type="entry name" value="LptG/LptF_permease"/>
</dbReference>
<evidence type="ECO:0000256" key="4">
    <source>
        <dbReference type="ARBA" id="ARBA00022475"/>
    </source>
</evidence>
<protein>
    <submittedName>
        <fullName evidence="10">Lipopolysaccharide export system permease protein</fullName>
    </submittedName>
</protein>
<keyword evidence="5 9" id="KW-0812">Transmembrane</keyword>
<comment type="function">
    <text evidence="1">Part of the ABC transporter complex LptBFG involved in the translocation of lipopolysaccharide (LPS) from the inner membrane to the outer membrane.</text>
</comment>